<dbReference type="AlphaFoldDB" id="A0AAV8BPK6"/>
<dbReference type="PANTHER" id="PTHR46224">
    <property type="entry name" value="ANKYRIN REPEAT FAMILY PROTEIN"/>
    <property type="match status" value="1"/>
</dbReference>
<reference evidence="3" key="1">
    <citation type="submission" date="2022-08" db="EMBL/GenBank/DDBJ databases">
        <authorList>
            <person name="Marques A."/>
        </authorList>
    </citation>
    <scope>NUCLEOTIDE SEQUENCE</scope>
    <source>
        <strain evidence="3">RhyPub2mFocal</strain>
        <tissue evidence="3">Leaves</tissue>
    </source>
</reference>
<evidence type="ECO:0000256" key="2">
    <source>
        <dbReference type="PROSITE-ProRule" id="PRU00339"/>
    </source>
</evidence>
<organism evidence="3 4">
    <name type="scientific">Rhynchospora pubera</name>
    <dbReference type="NCBI Taxonomy" id="906938"/>
    <lineage>
        <taxon>Eukaryota</taxon>
        <taxon>Viridiplantae</taxon>
        <taxon>Streptophyta</taxon>
        <taxon>Embryophyta</taxon>
        <taxon>Tracheophyta</taxon>
        <taxon>Spermatophyta</taxon>
        <taxon>Magnoliopsida</taxon>
        <taxon>Liliopsida</taxon>
        <taxon>Poales</taxon>
        <taxon>Cyperaceae</taxon>
        <taxon>Cyperoideae</taxon>
        <taxon>Rhynchosporeae</taxon>
        <taxon>Rhynchospora</taxon>
    </lineage>
</organism>
<dbReference type="SMART" id="SM00028">
    <property type="entry name" value="TPR"/>
    <property type="match status" value="2"/>
</dbReference>
<dbReference type="SMART" id="SM00248">
    <property type="entry name" value="ANK"/>
    <property type="match status" value="3"/>
</dbReference>
<keyword evidence="1" id="KW-0040">ANK repeat</keyword>
<dbReference type="InterPro" id="IPR002110">
    <property type="entry name" value="Ankyrin_rpt"/>
</dbReference>
<dbReference type="PANTHER" id="PTHR46224:SF6">
    <property type="entry name" value="ANKYRIN REPEAT FAMILY PROTEIN"/>
    <property type="match status" value="1"/>
</dbReference>
<dbReference type="PROSITE" id="PS50088">
    <property type="entry name" value="ANK_REPEAT"/>
    <property type="match status" value="1"/>
</dbReference>
<dbReference type="InterPro" id="IPR036770">
    <property type="entry name" value="Ankyrin_rpt-contain_sf"/>
</dbReference>
<proteinExistence type="predicted"/>
<keyword evidence="2" id="KW-0802">TPR repeat</keyword>
<feature type="repeat" description="TPR" evidence="2">
    <location>
        <begin position="206"/>
        <end position="239"/>
    </location>
</feature>
<dbReference type="PROSITE" id="PS50005">
    <property type="entry name" value="TPR"/>
    <property type="match status" value="1"/>
</dbReference>
<dbReference type="Pfam" id="PF12796">
    <property type="entry name" value="Ank_2"/>
    <property type="match status" value="1"/>
</dbReference>
<dbReference type="Proteomes" id="UP001140206">
    <property type="component" value="Unassembled WGS sequence"/>
</dbReference>
<dbReference type="InterPro" id="IPR011990">
    <property type="entry name" value="TPR-like_helical_dom_sf"/>
</dbReference>
<evidence type="ECO:0000256" key="1">
    <source>
        <dbReference type="PROSITE-ProRule" id="PRU00023"/>
    </source>
</evidence>
<accession>A0AAV8BPK6</accession>
<sequence>MGGHAATAMYLIAHGADPVIPDKEGWTPLHWQPKLVKFLLSSGVPVDIEFDRVTCTPLATAALHGQARTMEVLLEHHADVNITTGDEFTPLFYSVTMGSLECTKLLIKYGWLPIEVAAMTKEVDIVEMLFPLTSPVSEVHDWSVQGILQYVDSSAFYQKVIDLDSAEETGDAALFSNRSLCWQRMGEGGRALKDALTAQRLRPEWPKAHYRVGAAMMLLEEYKQASEAFMAGLQLDPTNMEIKKAYREAVDCLRRSSSHEESK</sequence>
<evidence type="ECO:0000313" key="4">
    <source>
        <dbReference type="Proteomes" id="UP001140206"/>
    </source>
</evidence>
<dbReference type="Gene3D" id="1.25.40.10">
    <property type="entry name" value="Tetratricopeptide repeat domain"/>
    <property type="match status" value="1"/>
</dbReference>
<dbReference type="SUPFAM" id="SSF48403">
    <property type="entry name" value="Ankyrin repeat"/>
    <property type="match status" value="1"/>
</dbReference>
<comment type="caution">
    <text evidence="3">The sequence shown here is derived from an EMBL/GenBank/DDBJ whole genome shotgun (WGS) entry which is preliminary data.</text>
</comment>
<name>A0AAV8BPK6_9POAL</name>
<protein>
    <submittedName>
        <fullName evidence="3">Ankyrin repeat family protein</fullName>
    </submittedName>
</protein>
<evidence type="ECO:0000313" key="3">
    <source>
        <dbReference type="EMBL" id="KAJ4744904.1"/>
    </source>
</evidence>
<dbReference type="SUPFAM" id="SSF48452">
    <property type="entry name" value="TPR-like"/>
    <property type="match status" value="1"/>
</dbReference>
<gene>
    <name evidence="3" type="ORF">LUZ62_001043</name>
</gene>
<feature type="repeat" description="ANK" evidence="1">
    <location>
        <begin position="56"/>
        <end position="85"/>
    </location>
</feature>
<keyword evidence="4" id="KW-1185">Reference proteome</keyword>
<dbReference type="InterPro" id="IPR051616">
    <property type="entry name" value="Cul2-RING_E3_ligase_SR"/>
</dbReference>
<dbReference type="EMBL" id="JAMFTS010000009">
    <property type="protein sequence ID" value="KAJ4744904.1"/>
    <property type="molecule type" value="Genomic_DNA"/>
</dbReference>
<dbReference type="Gene3D" id="1.25.40.20">
    <property type="entry name" value="Ankyrin repeat-containing domain"/>
    <property type="match status" value="1"/>
</dbReference>
<dbReference type="InterPro" id="IPR019734">
    <property type="entry name" value="TPR_rpt"/>
</dbReference>